<protein>
    <submittedName>
        <fullName evidence="1">Uncharacterized protein</fullName>
    </submittedName>
</protein>
<dbReference type="AlphaFoldDB" id="A0A455ZI48"/>
<reference evidence="1" key="6">
    <citation type="journal article" date="2017" name="Nat. Commun.">
        <title>Evolutionary dynamics and genomic features of the Elizabethkingia anophelis 2015 to 2016 Wisconsin outbreak strain.</title>
        <authorList>
            <person name="Perrin A."/>
            <person name="Larsonneur E."/>
            <person name="Nicholson A.C."/>
            <person name="Edwards D.J."/>
            <person name="Gundlach K.M."/>
            <person name="Whitney A.M."/>
            <person name="Gulvik C.A."/>
            <person name="Bell M.E."/>
            <person name="Rendueles O."/>
            <person name="Cury J."/>
            <person name="Hugon P."/>
            <person name="Clermont D."/>
            <person name="Enouf V."/>
            <person name="Loparev V."/>
            <person name="Juieng P."/>
            <person name="Monson T."/>
            <person name="Warshauer D."/>
            <person name="Elbadawi L.I."/>
            <person name="Walters M.S."/>
            <person name="Crist M.B."/>
            <person name="Noble-Wang J."/>
            <person name="Borlaug G."/>
            <person name="Rocha E.P.C."/>
            <person name="Criscuolo A."/>
            <person name="Touchon M."/>
            <person name="Davis J.P."/>
            <person name="Holt K.E."/>
            <person name="McQuiston J.R."/>
            <person name="Brisse S."/>
        </authorList>
    </citation>
    <scope>NUCLEOTIDE SEQUENCE</scope>
</reference>
<reference evidence="1" key="7">
    <citation type="journal article" date="2017" name="Sci. Rep.">
        <title>Genomic features, phylogenetic relationships, and comparative genomics of Elizabethkingia anophelis strain EM361-97 isolated in Taiwan.</title>
        <authorList>
            <person name="Lin J.N."/>
            <person name="Lai C.H."/>
            <person name="Yang C.H."/>
            <person name="Huang Y.H."/>
            <person name="Lin H.H."/>
        </authorList>
    </citation>
    <scope>NUCLEOTIDE SEQUENCE</scope>
</reference>
<reference evidence="1" key="2">
    <citation type="journal article" date="2014" name="PLoS ONE">
        <title>Insights from the genome annotation of Elizabethkingia anophelis from the malaria vector Anopheles gambiae.</title>
        <authorList>
            <person name="Kukutla P."/>
            <person name="Lindberg B.G."/>
            <person name="Pei D."/>
            <person name="Rayl M."/>
            <person name="Yu W."/>
            <person name="Steritz M."/>
            <person name="Faye I."/>
            <person name="Xu J."/>
        </authorList>
    </citation>
    <scope>NUCLEOTIDE SEQUENCE</scope>
</reference>
<reference evidence="1" key="8">
    <citation type="journal article" date="2018" name="J. ISSAAS">
        <title>In Silico Identification of Three Types of Integrative and Conjugative Elements (ICEs) in Elizabethkingia anophelis Strains Isolated from Around the World.</title>
        <authorList>
            <person name="Xu J."/>
            <person name="Pei D."/>
            <person name="Nicholson A."/>
            <person name="Lan Y."/>
            <person name="Xia Q."/>
        </authorList>
    </citation>
    <scope>NUCLEOTIDE SEQUENCE</scope>
</reference>
<gene>
    <name evidence="1" type="primary">ICEEaIII(15)_JM-87_63177_63338</name>
</gene>
<evidence type="ECO:0000313" key="1">
    <source>
        <dbReference type="EMBL" id="DAC76452.1"/>
    </source>
</evidence>
<reference evidence="1" key="3">
    <citation type="journal article" date="2016" name="Genome Announc.">
        <title>Complete Genome Sequences of Four Strains from the 2015-2016 Elizabethkingia anophelis Outbreak.</title>
        <authorList>
            <person name="Nicholson A.C."/>
            <person name="Whitney A.M."/>
            <person name="Emery B.D."/>
            <person name="Bell M.E."/>
            <person name="Gartin J.T."/>
            <person name="Humrighouse B.W."/>
            <person name="Loparev V.N."/>
            <person name="Batra D."/>
            <person name="Sheth M."/>
            <person name="Rowe L.A."/>
            <person name="Juieng P."/>
            <person name="Knipe K."/>
            <person name="Gulvik C."/>
            <person name="McQuiston J.R."/>
        </authorList>
    </citation>
    <scope>NUCLEOTIDE SEQUENCE</scope>
</reference>
<dbReference type="EMBL" id="BK010624">
    <property type="protein sequence ID" value="DAC76452.1"/>
    <property type="molecule type" value="Genomic_DNA"/>
</dbReference>
<reference evidence="1" key="5">
    <citation type="journal article" date="2017" name="Genome Announc.">
        <title>Complete Circularized Genome Sequences of Four Strains of Elizabethkingia anophelis, Including Two Novel Strains Isolated from Wild-Caught Anopheles sinensis.</title>
        <authorList>
            <person name="Pei D."/>
            <person name="Nicholson A.C."/>
            <person name="Jiang J."/>
            <person name="Chen H."/>
            <person name="Whitney A.M."/>
            <person name="Villarma A."/>
            <person name="Bell M."/>
            <person name="Humrighouse B."/>
            <person name="Rowe L.A."/>
            <person name="Sheth M."/>
            <person name="Batra D."/>
            <person name="Juieng P."/>
            <person name="Loparev V.N."/>
            <person name="McQuiston J.R."/>
            <person name="Lan Y."/>
            <person name="Ma Y."/>
            <person name="Xu J."/>
        </authorList>
    </citation>
    <scope>NUCLEOTIDE SEQUENCE</scope>
</reference>
<reference evidence="1" key="4">
    <citation type="journal article" date="2016" name="Sci. Rep.">
        <title>Genomic epidemiology and global diversity of the emerging bacterial pathogen Elizabethkingia anophelis.</title>
        <authorList>
            <person name="Breurec S."/>
            <person name="Criscuolo A."/>
            <person name="Diancourt L."/>
            <person name="Rendueles O."/>
            <person name="Vandenbogaert M."/>
            <person name="Passet V."/>
            <person name="Caro V."/>
            <person name="Rocha E.P."/>
            <person name="Touchon M."/>
            <person name="Brisse S."/>
        </authorList>
    </citation>
    <scope>NUCLEOTIDE SEQUENCE</scope>
</reference>
<name>A0A455ZI48_9FLAO</name>
<proteinExistence type="predicted"/>
<accession>A0A455ZI48</accession>
<organism evidence="1">
    <name type="scientific">Elizabethkingia anophelis</name>
    <dbReference type="NCBI Taxonomy" id="1117645"/>
    <lineage>
        <taxon>Bacteria</taxon>
        <taxon>Pseudomonadati</taxon>
        <taxon>Bacteroidota</taxon>
        <taxon>Flavobacteriia</taxon>
        <taxon>Flavobacteriales</taxon>
        <taxon>Weeksellaceae</taxon>
        <taxon>Elizabethkingia</taxon>
    </lineage>
</organism>
<reference evidence="1" key="1">
    <citation type="journal article" date="2014" name="Genome Biol. Evol.">
        <title>Comparative genomic analysis of malaria mosquito vector-associated novel pathogen Elizabethkingia anophelis.</title>
        <authorList>
            <person name="Teo J."/>
            <person name="Tan S.Y."/>
            <person name="Liu Y."/>
            <person name="Tay M."/>
            <person name="Ding Y."/>
            <person name="Li Y."/>
            <person name="Kjelleberg S."/>
            <person name="Givskov M."/>
            <person name="Lin R.T."/>
            <person name="Yang L."/>
        </authorList>
    </citation>
    <scope>NUCLEOTIDE SEQUENCE</scope>
</reference>
<sequence length="53" mass="5781">MNGNNIAGELTLTKGEFLKLESIGSEVIKAPIALQFIFNDSSFVLISTLILIR</sequence>